<dbReference type="Gene3D" id="3.40.720.10">
    <property type="entry name" value="Alkaline Phosphatase, subunit A"/>
    <property type="match status" value="1"/>
</dbReference>
<feature type="transmembrane region" description="Helical" evidence="1">
    <location>
        <begin position="109"/>
        <end position="128"/>
    </location>
</feature>
<keyword evidence="4" id="KW-1185">Reference proteome</keyword>
<dbReference type="EMBL" id="NISI01000005">
    <property type="protein sequence ID" value="OWR03369.1"/>
    <property type="molecule type" value="Genomic_DNA"/>
</dbReference>
<dbReference type="InterPro" id="IPR017850">
    <property type="entry name" value="Alkaline_phosphatase_core_sf"/>
</dbReference>
<accession>A0A254N5Q3</accession>
<evidence type="ECO:0000256" key="1">
    <source>
        <dbReference type="SAM" id="Phobius"/>
    </source>
</evidence>
<protein>
    <recommendedName>
        <fullName evidence="2">Sulfatase N-terminal domain-containing protein</fullName>
    </recommendedName>
</protein>
<feature type="transmembrane region" description="Helical" evidence="1">
    <location>
        <begin position="75"/>
        <end position="97"/>
    </location>
</feature>
<keyword evidence="1" id="KW-0472">Membrane</keyword>
<evidence type="ECO:0000259" key="2">
    <source>
        <dbReference type="Pfam" id="PF00884"/>
    </source>
</evidence>
<keyword evidence="1" id="KW-1133">Transmembrane helix</keyword>
<feature type="transmembrane region" description="Helical" evidence="1">
    <location>
        <begin position="135"/>
        <end position="152"/>
    </location>
</feature>
<proteinExistence type="predicted"/>
<gene>
    <name evidence="3" type="ORF">CDO81_12765</name>
</gene>
<evidence type="ECO:0000313" key="3">
    <source>
        <dbReference type="EMBL" id="OWR03369.1"/>
    </source>
</evidence>
<sequence>MPTFMRFLAQAARYAGLTLIALASAALGDSLLQSPSAVYVAFQPGLFLREGSTLLALLLVAALAGGLLDQPQRPWLIAGLVRALLLALLFVAIFQVLRRPLAAALPLGGALKAGLLLGCVAAAGWTAWRAAPASQWRIATACGLTLVSMYLLQPGMPAYLARLVTGPSVTSVTLAPSQQPASPVRRTLVVILDEWDQEISMRERLFDTPPLRDLLAQSFQATQAMPAGTSTLSSIPGMTLGRRFGAVAKGGPGYLIANDGSRFDAGTPTLFTDLQARGHAYAVVGFYHDYCAVVPAPRRCHAEPVRFFPGWQASLARAFRQQRDFDNPYTDFLRQWSGTYARLREAALSAVADPANTVVWLHLNVPHPPIAAPGVTPRTLIEDYRANLAEMSRLLADLRQTVQQAGPASAMILTSDHWLREKEMWAAIYEQQRGPGAGAAGKTNDQHVPFIVWFSDATSPAKLDQPISTTALRDLVPALVERRLQSPADVATFFRGRSGDPVTPFKIRSDSAAVH</sequence>
<dbReference type="Pfam" id="PF00884">
    <property type="entry name" value="Sulfatase"/>
    <property type="match status" value="1"/>
</dbReference>
<evidence type="ECO:0000313" key="4">
    <source>
        <dbReference type="Proteomes" id="UP000197446"/>
    </source>
</evidence>
<dbReference type="SUPFAM" id="SSF53649">
    <property type="entry name" value="Alkaline phosphatase-like"/>
    <property type="match status" value="1"/>
</dbReference>
<reference evidence="3 4" key="1">
    <citation type="journal article" date="2007" name="Int. J. Syst. Evol. Microbiol.">
        <title>Description of Pelomonas aquatica sp. nov. and Pelomonas puraquae sp. nov., isolated from industrial and haemodialysis water.</title>
        <authorList>
            <person name="Gomila M."/>
            <person name="Bowien B."/>
            <person name="Falsen E."/>
            <person name="Moore E.R."/>
            <person name="Lalucat J."/>
        </authorList>
    </citation>
    <scope>NUCLEOTIDE SEQUENCE [LARGE SCALE GENOMIC DNA]</scope>
    <source>
        <strain evidence="3 4">CCUG 52769</strain>
    </source>
</reference>
<organism evidence="3 4">
    <name type="scientific">Roseateles puraquae</name>
    <dbReference type="NCBI Taxonomy" id="431059"/>
    <lineage>
        <taxon>Bacteria</taxon>
        <taxon>Pseudomonadati</taxon>
        <taxon>Pseudomonadota</taxon>
        <taxon>Betaproteobacteria</taxon>
        <taxon>Burkholderiales</taxon>
        <taxon>Sphaerotilaceae</taxon>
        <taxon>Roseateles</taxon>
    </lineage>
</organism>
<dbReference type="Proteomes" id="UP000197446">
    <property type="component" value="Unassembled WGS sequence"/>
</dbReference>
<keyword evidence="1" id="KW-0812">Transmembrane</keyword>
<comment type="caution">
    <text evidence="3">The sequence shown here is derived from an EMBL/GenBank/DDBJ whole genome shotgun (WGS) entry which is preliminary data.</text>
</comment>
<dbReference type="AlphaFoldDB" id="A0A254N5Q3"/>
<feature type="domain" description="Sulfatase N-terminal" evidence="2">
    <location>
        <begin position="208"/>
        <end position="479"/>
    </location>
</feature>
<feature type="transmembrane region" description="Helical" evidence="1">
    <location>
        <begin position="52"/>
        <end position="68"/>
    </location>
</feature>
<name>A0A254N5Q3_9BURK</name>
<dbReference type="InterPro" id="IPR000917">
    <property type="entry name" value="Sulfatase_N"/>
</dbReference>